<dbReference type="InterPro" id="IPR006311">
    <property type="entry name" value="TAT_signal"/>
</dbReference>
<dbReference type="EMBL" id="CP067977">
    <property type="protein sequence ID" value="QQQ18361.1"/>
    <property type="molecule type" value="Genomic_DNA"/>
</dbReference>
<evidence type="ECO:0000313" key="3">
    <source>
        <dbReference type="Proteomes" id="UP000595448"/>
    </source>
</evidence>
<reference evidence="2 3" key="1">
    <citation type="submission" date="2021-01" db="EMBL/GenBank/DDBJ databases">
        <title>Brevundimonas vitis sp. nov., an bacterium isolated from grape (Vitis vinifera).</title>
        <authorList>
            <person name="Jiang L."/>
            <person name="Lee J."/>
        </authorList>
    </citation>
    <scope>NUCLEOTIDE SEQUENCE [LARGE SCALE GENOMIC DNA]</scope>
    <source>
        <strain evidence="2 3">GRTSA-9</strain>
    </source>
</reference>
<sequence length="492" mass="55009">MDRRRFLMGSTSGAAALTLGACSTGPLQGFEMPAFGGPTDVDPAVHEVQKRTFDWFVHVTNRENGLTPDRWPSPSFASVAAVGFALTVWPIGVERGWMSRAEARERTLITLRFFHDLPQGPEASGTGGYKGFFYHFLNMQTGHRHGRVELSTIDTTLLVAGMLFAAQWFDGDHEEEAEIRRLAQTIYERIEWDWVVIRPDRVSMGWHPETGFIAADWHFYNEGMLLLHLAMGSPTHPIAPSAWTEWCAGYPENFTDRFGPKYLHYAALFVHQYSHAFVDYRGIRDPWMRSVQAEIPGFDYFQNSVRAVEAQRKHAIDNTQGWVGYSADVWGLTACDGPVDARVVIDGREREFFSYSARGPGDRDDGTIAPTAALASMPFAPDAVTACLKAMKDRYGSAIYTRFGFLDAFNPTLTAFDGRLQHGQIVPGIGWVDGDYLGIDQGPIVMMIENHRSELIWKAMQREPNIIRGLRRAGFTGGWLDAAPDDWGGASV</sequence>
<dbReference type="PIRSF" id="PIRSF028431">
    <property type="entry name" value="UCP028431"/>
    <property type="match status" value="1"/>
</dbReference>
<organism evidence="2 3">
    <name type="scientific">Brevundimonas vitisensis</name>
    <dbReference type="NCBI Taxonomy" id="2800818"/>
    <lineage>
        <taxon>Bacteria</taxon>
        <taxon>Pseudomonadati</taxon>
        <taxon>Pseudomonadota</taxon>
        <taxon>Alphaproteobacteria</taxon>
        <taxon>Caulobacterales</taxon>
        <taxon>Caulobacteraceae</taxon>
        <taxon>Brevundimonas</taxon>
    </lineage>
</organism>
<evidence type="ECO:0000313" key="2">
    <source>
        <dbReference type="EMBL" id="QQQ18361.1"/>
    </source>
</evidence>
<dbReference type="InterPro" id="IPR016883">
    <property type="entry name" value="UCP028431"/>
</dbReference>
<dbReference type="Gene3D" id="1.50.10.140">
    <property type="match status" value="1"/>
</dbReference>
<dbReference type="PROSITE" id="PS51318">
    <property type="entry name" value="TAT"/>
    <property type="match status" value="1"/>
</dbReference>
<evidence type="ECO:0000259" key="1">
    <source>
        <dbReference type="Pfam" id="PF10091"/>
    </source>
</evidence>
<name>A0ABX7BPS5_9CAUL</name>
<proteinExistence type="predicted"/>
<dbReference type="Pfam" id="PF10091">
    <property type="entry name" value="Glycoamylase"/>
    <property type="match status" value="1"/>
</dbReference>
<protein>
    <submittedName>
        <fullName evidence="2">Tat pathway signal protein</fullName>
    </submittedName>
</protein>
<gene>
    <name evidence="2" type="ORF">JIP62_13870</name>
</gene>
<accession>A0ABX7BPS5</accession>
<dbReference type="PROSITE" id="PS51257">
    <property type="entry name" value="PROKAR_LIPOPROTEIN"/>
    <property type="match status" value="1"/>
</dbReference>
<feature type="domain" description="Glycoamylase-like" evidence="1">
    <location>
        <begin position="216"/>
        <end position="463"/>
    </location>
</feature>
<dbReference type="RefSeq" id="WP_201102732.1">
    <property type="nucleotide sequence ID" value="NZ_CP067977.1"/>
</dbReference>
<dbReference type="Proteomes" id="UP000595448">
    <property type="component" value="Chromosome"/>
</dbReference>
<keyword evidence="3" id="KW-1185">Reference proteome</keyword>
<dbReference type="InterPro" id="IPR019282">
    <property type="entry name" value="Glycoamylase-like_cons_dom"/>
</dbReference>